<gene>
    <name evidence="1" type="ORF">Tci_042977</name>
</gene>
<dbReference type="EMBL" id="BKCJ010006221">
    <property type="protein sequence ID" value="GEU70999.1"/>
    <property type="molecule type" value="Genomic_DNA"/>
</dbReference>
<dbReference type="AlphaFoldDB" id="A0A6L2MBW2"/>
<name>A0A6L2MBW2_TANCI</name>
<accession>A0A6L2MBW2</accession>
<protein>
    <submittedName>
        <fullName evidence="1">Uncharacterized protein</fullName>
    </submittedName>
</protein>
<comment type="caution">
    <text evidence="1">The sequence shown here is derived from an EMBL/GenBank/DDBJ whole genome shotgun (WGS) entry which is preliminary data.</text>
</comment>
<organism evidence="1">
    <name type="scientific">Tanacetum cinerariifolium</name>
    <name type="common">Dalmatian daisy</name>
    <name type="synonym">Chrysanthemum cinerariifolium</name>
    <dbReference type="NCBI Taxonomy" id="118510"/>
    <lineage>
        <taxon>Eukaryota</taxon>
        <taxon>Viridiplantae</taxon>
        <taxon>Streptophyta</taxon>
        <taxon>Embryophyta</taxon>
        <taxon>Tracheophyta</taxon>
        <taxon>Spermatophyta</taxon>
        <taxon>Magnoliopsida</taxon>
        <taxon>eudicotyledons</taxon>
        <taxon>Gunneridae</taxon>
        <taxon>Pentapetalae</taxon>
        <taxon>asterids</taxon>
        <taxon>campanulids</taxon>
        <taxon>Asterales</taxon>
        <taxon>Asteraceae</taxon>
        <taxon>Asteroideae</taxon>
        <taxon>Anthemideae</taxon>
        <taxon>Anthemidinae</taxon>
        <taxon>Tanacetum</taxon>
    </lineage>
</organism>
<proteinExistence type="predicted"/>
<evidence type="ECO:0000313" key="1">
    <source>
        <dbReference type="EMBL" id="GEU70999.1"/>
    </source>
</evidence>
<reference evidence="1" key="1">
    <citation type="journal article" date="2019" name="Sci. Rep.">
        <title>Draft genome of Tanacetum cinerariifolium, the natural source of mosquito coil.</title>
        <authorList>
            <person name="Yamashiro T."/>
            <person name="Shiraishi A."/>
            <person name="Satake H."/>
            <person name="Nakayama K."/>
        </authorList>
    </citation>
    <scope>NUCLEOTIDE SEQUENCE</scope>
</reference>
<sequence length="141" mass="16253">MQTDTVIYSGSVTKILFALLYSSSIQLESYFTNQQACFWRRKPIAFLTLFFDTKLDVEFFFGWVRDEEVVVEEGVVVTYSSLEMLISSCLGGIMDSLIFMKGLEEALVEFMVELFEEDEDGEKNEKNGLFNWNTNDESQKA</sequence>